<comment type="caution">
    <text evidence="12">The sequence shown here is derived from an EMBL/GenBank/DDBJ whole genome shotgun (WGS) entry which is preliminary data.</text>
</comment>
<evidence type="ECO:0000256" key="10">
    <source>
        <dbReference type="PIRSR" id="PIRSR611150-1"/>
    </source>
</evidence>
<name>A0A9P4PSK3_9PLEO</name>
<evidence type="ECO:0000313" key="12">
    <source>
        <dbReference type="EMBL" id="KAF2448184.1"/>
    </source>
</evidence>
<dbReference type="EC" id="3.1.1.74" evidence="3"/>
<dbReference type="Pfam" id="PF01083">
    <property type="entry name" value="Cutinase"/>
    <property type="match status" value="1"/>
</dbReference>
<feature type="active site" description="Nucleophile" evidence="10">
    <location>
        <position position="23"/>
    </location>
</feature>
<dbReference type="GO" id="GO:0050525">
    <property type="term" value="F:cutinase activity"/>
    <property type="evidence" value="ECO:0007669"/>
    <property type="project" value="UniProtKB-EC"/>
</dbReference>
<protein>
    <recommendedName>
        <fullName evidence="3">cutinase</fullName>
        <ecNumber evidence="3">3.1.1.74</ecNumber>
    </recommendedName>
</protein>
<keyword evidence="13" id="KW-1185">Reference proteome</keyword>
<dbReference type="SMART" id="SM01110">
    <property type="entry name" value="Cutinase"/>
    <property type="match status" value="1"/>
</dbReference>
<keyword evidence="8 11" id="KW-1015">Disulfide bond</keyword>
<evidence type="ECO:0000256" key="7">
    <source>
        <dbReference type="ARBA" id="ARBA00022801"/>
    </source>
</evidence>
<evidence type="ECO:0000256" key="9">
    <source>
        <dbReference type="ARBA" id="ARBA00034045"/>
    </source>
</evidence>
<feature type="active site" description="Proton donor/acceptor" evidence="10">
    <location>
        <position position="88"/>
    </location>
</feature>
<evidence type="ECO:0000256" key="3">
    <source>
        <dbReference type="ARBA" id="ARBA00013095"/>
    </source>
</evidence>
<dbReference type="PRINTS" id="PR00129">
    <property type="entry name" value="CUTINASE"/>
</dbReference>
<dbReference type="InterPro" id="IPR043579">
    <property type="entry name" value="CUTINASE_2"/>
</dbReference>
<dbReference type="SUPFAM" id="SSF53474">
    <property type="entry name" value="alpha/beta-Hydrolases"/>
    <property type="match status" value="1"/>
</dbReference>
<dbReference type="AlphaFoldDB" id="A0A9P4PSK3"/>
<dbReference type="GO" id="GO:0016052">
    <property type="term" value="P:carbohydrate catabolic process"/>
    <property type="evidence" value="ECO:0007669"/>
    <property type="project" value="TreeGrafter"/>
</dbReference>
<organism evidence="12 13">
    <name type="scientific">Karstenula rhodostoma CBS 690.94</name>
    <dbReference type="NCBI Taxonomy" id="1392251"/>
    <lineage>
        <taxon>Eukaryota</taxon>
        <taxon>Fungi</taxon>
        <taxon>Dikarya</taxon>
        <taxon>Ascomycota</taxon>
        <taxon>Pezizomycotina</taxon>
        <taxon>Dothideomycetes</taxon>
        <taxon>Pleosporomycetidae</taxon>
        <taxon>Pleosporales</taxon>
        <taxon>Massarineae</taxon>
        <taxon>Didymosphaeriaceae</taxon>
        <taxon>Karstenula</taxon>
    </lineage>
</organism>
<dbReference type="PANTHER" id="PTHR48250">
    <property type="entry name" value="CUTINASE 2-RELATED"/>
    <property type="match status" value="1"/>
</dbReference>
<evidence type="ECO:0000256" key="11">
    <source>
        <dbReference type="PIRSR" id="PIRSR611150-2"/>
    </source>
</evidence>
<feature type="disulfide bond" evidence="11">
    <location>
        <begin position="71"/>
        <end position="78"/>
    </location>
</feature>
<evidence type="ECO:0000256" key="2">
    <source>
        <dbReference type="ARBA" id="ARBA00007534"/>
    </source>
</evidence>
<comment type="similarity">
    <text evidence="2">Belongs to the cutinase family.</text>
</comment>
<comment type="catalytic activity">
    <reaction evidence="9">
        <text>cutin + H2O = cutin monomers.</text>
        <dbReference type="EC" id="3.1.1.74"/>
    </reaction>
</comment>
<proteinExistence type="inferred from homology"/>
<dbReference type="InterPro" id="IPR029058">
    <property type="entry name" value="AB_hydrolase_fold"/>
</dbReference>
<keyword evidence="6" id="KW-0732">Signal</keyword>
<dbReference type="EMBL" id="MU001495">
    <property type="protein sequence ID" value="KAF2448184.1"/>
    <property type="molecule type" value="Genomic_DNA"/>
</dbReference>
<dbReference type="PANTHER" id="PTHR48250:SF2">
    <property type="entry name" value="CUTINASE"/>
    <property type="match status" value="1"/>
</dbReference>
<dbReference type="InterPro" id="IPR011150">
    <property type="entry name" value="Cutinase_monf"/>
</dbReference>
<dbReference type="OrthoDB" id="2975078at2759"/>
<evidence type="ECO:0000256" key="1">
    <source>
        <dbReference type="ARBA" id="ARBA00004613"/>
    </source>
</evidence>
<keyword evidence="7" id="KW-0378">Hydrolase</keyword>
<evidence type="ECO:0000256" key="5">
    <source>
        <dbReference type="ARBA" id="ARBA00022525"/>
    </source>
</evidence>
<keyword evidence="4" id="KW-0719">Serine esterase</keyword>
<dbReference type="Gene3D" id="3.40.50.1820">
    <property type="entry name" value="alpha/beta hydrolase"/>
    <property type="match status" value="1"/>
</dbReference>
<evidence type="ECO:0000256" key="6">
    <source>
        <dbReference type="ARBA" id="ARBA00022729"/>
    </source>
</evidence>
<sequence>MTNLISQTASRCPSTKIVLSSYSQGAQVVHNAAQRTSAANAAKVAAVVVFGDPKGGQSLGSIASSKVLTICHSGDNICEGGASITPAHLNHQNDVGTAGAFVTGKF</sequence>
<evidence type="ECO:0000313" key="13">
    <source>
        <dbReference type="Proteomes" id="UP000799764"/>
    </source>
</evidence>
<dbReference type="InterPro" id="IPR000675">
    <property type="entry name" value="Cutinase/axe"/>
</dbReference>
<accession>A0A9P4PSK3</accession>
<dbReference type="GO" id="GO:0005576">
    <property type="term" value="C:extracellular region"/>
    <property type="evidence" value="ECO:0007669"/>
    <property type="project" value="UniProtKB-SubCell"/>
</dbReference>
<comment type="subcellular location">
    <subcellularLocation>
        <location evidence="1">Secreted</location>
    </subcellularLocation>
</comment>
<dbReference type="PROSITE" id="PS00931">
    <property type="entry name" value="CUTINASE_2"/>
    <property type="match status" value="1"/>
</dbReference>
<dbReference type="Proteomes" id="UP000799764">
    <property type="component" value="Unassembled WGS sequence"/>
</dbReference>
<gene>
    <name evidence="12" type="ORF">P171DRAFT_452156</name>
</gene>
<keyword evidence="5" id="KW-0964">Secreted</keyword>
<feature type="active site" evidence="10">
    <location>
        <position position="75"/>
    </location>
</feature>
<evidence type="ECO:0000256" key="8">
    <source>
        <dbReference type="ARBA" id="ARBA00023157"/>
    </source>
</evidence>
<evidence type="ECO:0000256" key="4">
    <source>
        <dbReference type="ARBA" id="ARBA00022487"/>
    </source>
</evidence>
<reference evidence="12" key="1">
    <citation type="journal article" date="2020" name="Stud. Mycol.">
        <title>101 Dothideomycetes genomes: a test case for predicting lifestyles and emergence of pathogens.</title>
        <authorList>
            <person name="Haridas S."/>
            <person name="Albert R."/>
            <person name="Binder M."/>
            <person name="Bloem J."/>
            <person name="Labutti K."/>
            <person name="Salamov A."/>
            <person name="Andreopoulos B."/>
            <person name="Baker S."/>
            <person name="Barry K."/>
            <person name="Bills G."/>
            <person name="Bluhm B."/>
            <person name="Cannon C."/>
            <person name="Castanera R."/>
            <person name="Culley D."/>
            <person name="Daum C."/>
            <person name="Ezra D."/>
            <person name="Gonzalez J."/>
            <person name="Henrissat B."/>
            <person name="Kuo A."/>
            <person name="Liang C."/>
            <person name="Lipzen A."/>
            <person name="Lutzoni F."/>
            <person name="Magnuson J."/>
            <person name="Mondo S."/>
            <person name="Nolan M."/>
            <person name="Ohm R."/>
            <person name="Pangilinan J."/>
            <person name="Park H.-J."/>
            <person name="Ramirez L."/>
            <person name="Alfaro M."/>
            <person name="Sun H."/>
            <person name="Tritt A."/>
            <person name="Yoshinaga Y."/>
            <person name="Zwiers L.-H."/>
            <person name="Turgeon B."/>
            <person name="Goodwin S."/>
            <person name="Spatafora J."/>
            <person name="Crous P."/>
            <person name="Grigoriev I."/>
        </authorList>
    </citation>
    <scope>NUCLEOTIDE SEQUENCE</scope>
    <source>
        <strain evidence="12">CBS 690.94</strain>
    </source>
</reference>